<feature type="transmembrane region" description="Helical" evidence="9">
    <location>
        <begin position="12"/>
        <end position="36"/>
    </location>
</feature>
<comment type="similarity">
    <text evidence="8">Belongs to the TRAP transporter small permease family.</text>
</comment>
<keyword evidence="3" id="KW-1003">Cell membrane</keyword>
<comment type="subcellular location">
    <subcellularLocation>
        <location evidence="1">Cell inner membrane</location>
        <topology evidence="1">Multi-pass membrane protein</topology>
    </subcellularLocation>
</comment>
<feature type="transmembrane region" description="Helical" evidence="9">
    <location>
        <begin position="130"/>
        <end position="152"/>
    </location>
</feature>
<sequence length="161" mass="18454">MLNKIRKVNDFIAKILLSIGTLLFIILVLVVLLQIATRLFIPISISWTEEISRFLFLHIIAFVAPVVLKERKLVFVDLLFTIFPKKIINIFKVISDLMISILSIIIFSQSYKYILLGVGQIAPVTGLPMYIPYSMVFILFLFLSLYGITNFLDNLINVNKN</sequence>
<feature type="transmembrane region" description="Helical" evidence="9">
    <location>
        <begin position="51"/>
        <end position="68"/>
    </location>
</feature>
<evidence type="ECO:0000256" key="7">
    <source>
        <dbReference type="ARBA" id="ARBA00023136"/>
    </source>
</evidence>
<dbReference type="RefSeq" id="WP_147718485.1">
    <property type="nucleotide sequence ID" value="NZ_SAYE01000015.1"/>
</dbReference>
<evidence type="ECO:0000256" key="2">
    <source>
        <dbReference type="ARBA" id="ARBA00022448"/>
    </source>
</evidence>
<organism evidence="11 12">
    <name type="scientific">Brachyspira aalborgi</name>
    <dbReference type="NCBI Taxonomy" id="29522"/>
    <lineage>
        <taxon>Bacteria</taxon>
        <taxon>Pseudomonadati</taxon>
        <taxon>Spirochaetota</taxon>
        <taxon>Spirochaetia</taxon>
        <taxon>Brachyspirales</taxon>
        <taxon>Brachyspiraceae</taxon>
        <taxon>Brachyspira</taxon>
    </lineage>
</organism>
<evidence type="ECO:0000313" key="12">
    <source>
        <dbReference type="Proteomes" id="UP000322307"/>
    </source>
</evidence>
<keyword evidence="2" id="KW-0813">Transport</keyword>
<keyword evidence="6 9" id="KW-1133">Transmembrane helix</keyword>
<evidence type="ECO:0000256" key="6">
    <source>
        <dbReference type="ARBA" id="ARBA00022989"/>
    </source>
</evidence>
<protein>
    <submittedName>
        <fullName evidence="11">TRAP transporter small permease subunit</fullName>
    </submittedName>
</protein>
<keyword evidence="5 9" id="KW-0812">Transmembrane</keyword>
<evidence type="ECO:0000256" key="9">
    <source>
        <dbReference type="SAM" id="Phobius"/>
    </source>
</evidence>
<name>A0A5C8FHD5_9SPIR</name>
<dbReference type="EMBL" id="SAYE01000015">
    <property type="protein sequence ID" value="TXJ49153.1"/>
    <property type="molecule type" value="Genomic_DNA"/>
</dbReference>
<evidence type="ECO:0000256" key="4">
    <source>
        <dbReference type="ARBA" id="ARBA00022519"/>
    </source>
</evidence>
<evidence type="ECO:0000256" key="1">
    <source>
        <dbReference type="ARBA" id="ARBA00004429"/>
    </source>
</evidence>
<reference evidence="11 12" key="1">
    <citation type="journal article" date="1992" name="Lakartidningen">
        <title>[Penicillin V and not amoxicillin is the first choice preparation in acute otitis].</title>
        <authorList>
            <person name="Kamme C."/>
            <person name="Lundgren K."/>
            <person name="Prellner K."/>
        </authorList>
    </citation>
    <scope>NUCLEOTIDE SEQUENCE [LARGE SCALE GENOMIC DNA]</scope>
    <source>
        <strain evidence="11 12">PC3939II</strain>
    </source>
</reference>
<feature type="domain" description="Tripartite ATP-independent periplasmic transporters DctQ component" evidence="10">
    <location>
        <begin position="27"/>
        <end position="154"/>
    </location>
</feature>
<dbReference type="InterPro" id="IPR007387">
    <property type="entry name" value="TRAP_DctQ"/>
</dbReference>
<gene>
    <name evidence="11" type="ORF">EPJ84_09250</name>
</gene>
<evidence type="ECO:0000256" key="3">
    <source>
        <dbReference type="ARBA" id="ARBA00022475"/>
    </source>
</evidence>
<dbReference type="Proteomes" id="UP000322307">
    <property type="component" value="Unassembled WGS sequence"/>
</dbReference>
<dbReference type="Pfam" id="PF04290">
    <property type="entry name" value="DctQ"/>
    <property type="match status" value="1"/>
</dbReference>
<proteinExistence type="inferred from homology"/>
<evidence type="ECO:0000313" key="11">
    <source>
        <dbReference type="EMBL" id="TXJ49153.1"/>
    </source>
</evidence>
<comment type="caution">
    <text evidence="11">The sequence shown here is derived from an EMBL/GenBank/DDBJ whole genome shotgun (WGS) entry which is preliminary data.</text>
</comment>
<dbReference type="GO" id="GO:0005886">
    <property type="term" value="C:plasma membrane"/>
    <property type="evidence" value="ECO:0007669"/>
    <property type="project" value="UniProtKB-SubCell"/>
</dbReference>
<keyword evidence="4" id="KW-0997">Cell inner membrane</keyword>
<evidence type="ECO:0000256" key="8">
    <source>
        <dbReference type="ARBA" id="ARBA00038436"/>
    </source>
</evidence>
<evidence type="ECO:0000256" key="5">
    <source>
        <dbReference type="ARBA" id="ARBA00022692"/>
    </source>
</evidence>
<dbReference type="InterPro" id="IPR055348">
    <property type="entry name" value="DctQ"/>
</dbReference>
<keyword evidence="7 9" id="KW-0472">Membrane</keyword>
<dbReference type="AlphaFoldDB" id="A0A5C8FHD5"/>
<dbReference type="PANTHER" id="PTHR35011">
    <property type="entry name" value="2,3-DIKETO-L-GULONATE TRAP TRANSPORTER SMALL PERMEASE PROTEIN YIAM"/>
    <property type="match status" value="1"/>
</dbReference>
<accession>A0A5C8FHD5</accession>
<evidence type="ECO:0000259" key="10">
    <source>
        <dbReference type="Pfam" id="PF04290"/>
    </source>
</evidence>
<feature type="transmembrane region" description="Helical" evidence="9">
    <location>
        <begin position="89"/>
        <end position="110"/>
    </location>
</feature>